<accession>X1VHI0</accession>
<dbReference type="EMBL" id="BARW01040427">
    <property type="protein sequence ID" value="GAJ17892.1"/>
    <property type="molecule type" value="Genomic_DNA"/>
</dbReference>
<feature type="non-terminal residue" evidence="1">
    <location>
        <position position="1"/>
    </location>
</feature>
<evidence type="ECO:0000313" key="1">
    <source>
        <dbReference type="EMBL" id="GAJ17892.1"/>
    </source>
</evidence>
<reference evidence="1" key="1">
    <citation type="journal article" date="2014" name="Front. Microbiol.">
        <title>High frequency of phylogenetically diverse reductive dehalogenase-homologous genes in deep subseafloor sedimentary metagenomes.</title>
        <authorList>
            <person name="Kawai M."/>
            <person name="Futagami T."/>
            <person name="Toyoda A."/>
            <person name="Takaki Y."/>
            <person name="Nishi S."/>
            <person name="Hori S."/>
            <person name="Arai W."/>
            <person name="Tsubouchi T."/>
            <person name="Morono Y."/>
            <person name="Uchiyama I."/>
            <person name="Ito T."/>
            <person name="Fujiyama A."/>
            <person name="Inagaki F."/>
            <person name="Takami H."/>
        </authorList>
    </citation>
    <scope>NUCLEOTIDE SEQUENCE</scope>
    <source>
        <strain evidence="1">Expedition CK06-06</strain>
    </source>
</reference>
<proteinExistence type="predicted"/>
<comment type="caution">
    <text evidence="1">The sequence shown here is derived from an EMBL/GenBank/DDBJ whole genome shotgun (WGS) entry which is preliminary data.</text>
</comment>
<name>X1VHI0_9ZZZZ</name>
<dbReference type="AlphaFoldDB" id="X1VHI0"/>
<organism evidence="1">
    <name type="scientific">marine sediment metagenome</name>
    <dbReference type="NCBI Taxonomy" id="412755"/>
    <lineage>
        <taxon>unclassified sequences</taxon>
        <taxon>metagenomes</taxon>
        <taxon>ecological metagenomes</taxon>
    </lineage>
</organism>
<gene>
    <name evidence="1" type="ORF">S12H4_61088</name>
</gene>
<sequence length="36" mass="4273">NFFNFQVSYQFAQLHKKTTSKLIYQLANLPIIQLTN</sequence>
<protein>
    <submittedName>
        <fullName evidence="1">Uncharacterized protein</fullName>
    </submittedName>
</protein>